<dbReference type="Proteomes" id="UP001153555">
    <property type="component" value="Unassembled WGS sequence"/>
</dbReference>
<sequence>MANTLLWDAFQEPLRKAGSPSVSHKEFREQEVSKKTQNEYQKPIPGAADAAYESISSDSGEKKETQDQRSKFSSQPDTSGVKEEEINLRPQTSREKVDTNKNIGSPTSFQVYNSLMEDLITKRNIKPEKFIVDDT</sequence>
<feature type="compositionally biased region" description="Basic and acidic residues" evidence="1">
    <location>
        <begin position="80"/>
        <end position="99"/>
    </location>
</feature>
<accession>A0A9N7MUW9</accession>
<reference evidence="2" key="1">
    <citation type="submission" date="2019-12" db="EMBL/GenBank/DDBJ databases">
        <authorList>
            <person name="Scholes J."/>
        </authorList>
    </citation>
    <scope>NUCLEOTIDE SEQUENCE</scope>
</reference>
<proteinExistence type="predicted"/>
<feature type="non-terminal residue" evidence="2">
    <location>
        <position position="1"/>
    </location>
</feature>
<keyword evidence="3" id="KW-1185">Reference proteome</keyword>
<feature type="region of interest" description="Disordered" evidence="1">
    <location>
        <begin position="1"/>
        <end position="107"/>
    </location>
</feature>
<feature type="compositionally biased region" description="Basic and acidic residues" evidence="1">
    <location>
        <begin position="59"/>
        <end position="70"/>
    </location>
</feature>
<feature type="non-terminal residue" evidence="2">
    <location>
        <position position="135"/>
    </location>
</feature>
<dbReference type="EMBL" id="CACSLK010019251">
    <property type="protein sequence ID" value="CAA0819616.1"/>
    <property type="molecule type" value="Genomic_DNA"/>
</dbReference>
<name>A0A9N7MUW9_STRHE</name>
<feature type="compositionally biased region" description="Basic and acidic residues" evidence="1">
    <location>
        <begin position="23"/>
        <end position="37"/>
    </location>
</feature>
<evidence type="ECO:0000313" key="2">
    <source>
        <dbReference type="EMBL" id="CAA0819616.1"/>
    </source>
</evidence>
<evidence type="ECO:0000313" key="3">
    <source>
        <dbReference type="Proteomes" id="UP001153555"/>
    </source>
</evidence>
<protein>
    <submittedName>
        <fullName evidence="2">Uncharacterized protein</fullName>
    </submittedName>
</protein>
<dbReference type="AlphaFoldDB" id="A0A9N7MUW9"/>
<comment type="caution">
    <text evidence="2">The sequence shown here is derived from an EMBL/GenBank/DDBJ whole genome shotgun (WGS) entry which is preliminary data.</text>
</comment>
<gene>
    <name evidence="2" type="ORF">SHERM_17990</name>
</gene>
<dbReference type="OrthoDB" id="928829at2759"/>
<evidence type="ECO:0000256" key="1">
    <source>
        <dbReference type="SAM" id="MobiDB-lite"/>
    </source>
</evidence>
<organism evidence="2 3">
    <name type="scientific">Striga hermonthica</name>
    <name type="common">Purple witchweed</name>
    <name type="synonym">Buchnera hermonthica</name>
    <dbReference type="NCBI Taxonomy" id="68872"/>
    <lineage>
        <taxon>Eukaryota</taxon>
        <taxon>Viridiplantae</taxon>
        <taxon>Streptophyta</taxon>
        <taxon>Embryophyta</taxon>
        <taxon>Tracheophyta</taxon>
        <taxon>Spermatophyta</taxon>
        <taxon>Magnoliopsida</taxon>
        <taxon>eudicotyledons</taxon>
        <taxon>Gunneridae</taxon>
        <taxon>Pentapetalae</taxon>
        <taxon>asterids</taxon>
        <taxon>lamiids</taxon>
        <taxon>Lamiales</taxon>
        <taxon>Orobanchaceae</taxon>
        <taxon>Buchnereae</taxon>
        <taxon>Striga</taxon>
    </lineage>
</organism>